<feature type="region of interest" description="Disordered" evidence="1">
    <location>
        <begin position="1"/>
        <end position="23"/>
    </location>
</feature>
<proteinExistence type="predicted"/>
<evidence type="ECO:0000256" key="1">
    <source>
        <dbReference type="SAM" id="MobiDB-lite"/>
    </source>
</evidence>
<name>A0ABM7X5M5_9BACT</name>
<dbReference type="SUPFAM" id="SSF57783">
    <property type="entry name" value="Zinc beta-ribbon"/>
    <property type="match status" value="1"/>
</dbReference>
<dbReference type="EMBL" id="AP025592">
    <property type="protein sequence ID" value="BDG07118.1"/>
    <property type="molecule type" value="Genomic_DNA"/>
</dbReference>
<evidence type="ECO:0000313" key="3">
    <source>
        <dbReference type="Proteomes" id="UP001162734"/>
    </source>
</evidence>
<reference evidence="3" key="1">
    <citation type="journal article" date="2022" name="Int. J. Syst. Evol. Microbiol.">
        <title>Anaeromyxobacter oryzae sp. nov., Anaeromyxobacter diazotrophicus sp. nov. and Anaeromyxobacter paludicola sp. nov., isolated from paddy soils.</title>
        <authorList>
            <person name="Itoh H."/>
            <person name="Xu Z."/>
            <person name="Mise K."/>
            <person name="Masuda Y."/>
            <person name="Ushijima N."/>
            <person name="Hayakawa C."/>
            <person name="Shiratori Y."/>
            <person name="Senoo K."/>
        </authorList>
    </citation>
    <scope>NUCLEOTIDE SEQUENCE [LARGE SCALE GENOMIC DNA]</scope>
    <source>
        <strain evidence="3">Red630</strain>
    </source>
</reference>
<dbReference type="RefSeq" id="WP_248343723.1">
    <property type="nucleotide sequence ID" value="NZ_AP025592.1"/>
</dbReference>
<sequence>MAFDPHEMDDDDPGSKDGAGPQRKYTEFDCPECNANNPVDDPIADGAELRCNYCGEEFRAHLTDEGRLKLRLL</sequence>
<protein>
    <submittedName>
        <fullName evidence="2">Uncharacterized protein</fullName>
    </submittedName>
</protein>
<keyword evidence="3" id="KW-1185">Reference proteome</keyword>
<dbReference type="Proteomes" id="UP001162734">
    <property type="component" value="Chromosome"/>
</dbReference>
<organism evidence="2 3">
    <name type="scientific">Anaeromyxobacter paludicola</name>
    <dbReference type="NCBI Taxonomy" id="2918171"/>
    <lineage>
        <taxon>Bacteria</taxon>
        <taxon>Pseudomonadati</taxon>
        <taxon>Myxococcota</taxon>
        <taxon>Myxococcia</taxon>
        <taxon>Myxococcales</taxon>
        <taxon>Cystobacterineae</taxon>
        <taxon>Anaeromyxobacteraceae</taxon>
        <taxon>Anaeromyxobacter</taxon>
    </lineage>
</organism>
<accession>A0ABM7X5M5</accession>
<evidence type="ECO:0000313" key="2">
    <source>
        <dbReference type="EMBL" id="BDG07118.1"/>
    </source>
</evidence>
<gene>
    <name evidence="2" type="ORF">AMPC_02310</name>
</gene>